<dbReference type="GeneID" id="19903777"/>
<keyword evidence="1" id="KW-0863">Zinc-finger</keyword>
<feature type="transmembrane region" description="Helical" evidence="2">
    <location>
        <begin position="20"/>
        <end position="48"/>
    </location>
</feature>
<dbReference type="InterPro" id="IPR001841">
    <property type="entry name" value="Znf_RING"/>
</dbReference>
<dbReference type="OMA" id="RTLEEWW"/>
<organism evidence="4 5">
    <name type="scientific">Coniosporium apollinis (strain CBS 100218)</name>
    <name type="common">Rock-inhabiting black yeast</name>
    <dbReference type="NCBI Taxonomy" id="1168221"/>
    <lineage>
        <taxon>Eukaryota</taxon>
        <taxon>Fungi</taxon>
        <taxon>Dikarya</taxon>
        <taxon>Ascomycota</taxon>
        <taxon>Pezizomycotina</taxon>
        <taxon>Dothideomycetes</taxon>
        <taxon>Dothideomycetes incertae sedis</taxon>
        <taxon>Coniosporium</taxon>
    </lineage>
</organism>
<dbReference type="Pfam" id="PF13639">
    <property type="entry name" value="zf-RING_2"/>
    <property type="match status" value="1"/>
</dbReference>
<dbReference type="GO" id="GO:0008270">
    <property type="term" value="F:zinc ion binding"/>
    <property type="evidence" value="ECO:0007669"/>
    <property type="project" value="UniProtKB-KW"/>
</dbReference>
<dbReference type="STRING" id="1168221.R7YZF4"/>
<protein>
    <recommendedName>
        <fullName evidence="3">RING-type domain-containing protein</fullName>
    </recommendedName>
</protein>
<dbReference type="SUPFAM" id="SSF57850">
    <property type="entry name" value="RING/U-box"/>
    <property type="match status" value="1"/>
</dbReference>
<dbReference type="HOGENOM" id="CLU_132739_0_0_1"/>
<dbReference type="Gene3D" id="3.30.40.10">
    <property type="entry name" value="Zinc/RING finger domain, C3HC4 (zinc finger)"/>
    <property type="match status" value="1"/>
</dbReference>
<keyword evidence="5" id="KW-1185">Reference proteome</keyword>
<dbReference type="AlphaFoldDB" id="R7YZF4"/>
<dbReference type="RefSeq" id="XP_007782530.1">
    <property type="nucleotide sequence ID" value="XM_007784340.1"/>
</dbReference>
<evidence type="ECO:0000259" key="3">
    <source>
        <dbReference type="PROSITE" id="PS50089"/>
    </source>
</evidence>
<feature type="domain" description="RING-type" evidence="3">
    <location>
        <begin position="101"/>
        <end position="143"/>
    </location>
</feature>
<reference evidence="5" key="1">
    <citation type="submission" date="2012-06" db="EMBL/GenBank/DDBJ databases">
        <title>The genome sequence of Coniosporium apollinis CBS 100218.</title>
        <authorList>
            <consortium name="The Broad Institute Genome Sequencing Platform"/>
            <person name="Cuomo C."/>
            <person name="Gorbushina A."/>
            <person name="Noack S."/>
            <person name="Walker B."/>
            <person name="Young S.K."/>
            <person name="Zeng Q."/>
            <person name="Gargeya S."/>
            <person name="Fitzgerald M."/>
            <person name="Haas B."/>
            <person name="Abouelleil A."/>
            <person name="Alvarado L."/>
            <person name="Arachchi H.M."/>
            <person name="Berlin A.M."/>
            <person name="Chapman S.B."/>
            <person name="Goldberg J."/>
            <person name="Griggs A."/>
            <person name="Gujja S."/>
            <person name="Hansen M."/>
            <person name="Howarth C."/>
            <person name="Imamovic A."/>
            <person name="Larimer J."/>
            <person name="McCowan C."/>
            <person name="Montmayeur A."/>
            <person name="Murphy C."/>
            <person name="Neiman D."/>
            <person name="Pearson M."/>
            <person name="Priest M."/>
            <person name="Roberts A."/>
            <person name="Saif S."/>
            <person name="Shea T."/>
            <person name="Sisk P."/>
            <person name="Sykes S."/>
            <person name="Wortman J."/>
            <person name="Nusbaum C."/>
            <person name="Birren B."/>
        </authorList>
    </citation>
    <scope>NUCLEOTIDE SEQUENCE [LARGE SCALE GENOMIC DNA]</scope>
    <source>
        <strain evidence="5">CBS 100218</strain>
    </source>
</reference>
<dbReference type="EMBL" id="JH767585">
    <property type="protein sequence ID" value="EON67213.1"/>
    <property type="molecule type" value="Genomic_DNA"/>
</dbReference>
<dbReference type="InterPro" id="IPR013083">
    <property type="entry name" value="Znf_RING/FYVE/PHD"/>
</dbReference>
<evidence type="ECO:0000256" key="2">
    <source>
        <dbReference type="SAM" id="Phobius"/>
    </source>
</evidence>
<proteinExistence type="predicted"/>
<dbReference type="eggNOG" id="ENOG502SGET">
    <property type="taxonomic scope" value="Eukaryota"/>
</dbReference>
<dbReference type="PROSITE" id="PS50089">
    <property type="entry name" value="ZF_RING_2"/>
    <property type="match status" value="1"/>
</dbReference>
<gene>
    <name evidence="4" type="ORF">W97_06466</name>
</gene>
<dbReference type="PANTHER" id="PTHR47662">
    <property type="entry name" value="RING-TYPE DOMAIN-CONTAINING PROTEIN"/>
    <property type="match status" value="1"/>
</dbReference>
<dbReference type="PANTHER" id="PTHR47662:SF1">
    <property type="entry name" value="RING-TYPE DOMAIN-CONTAINING PROTEIN"/>
    <property type="match status" value="1"/>
</dbReference>
<sequence length="172" mass="19292">MDNNRTNTYSSKGSPHESQISAGPVLAIILPSMLGVILIILVVATFIAPRLATAESENCTQKRREQRIARLDKTVKAQMFYDWRSKQGEENAGIVATHPLCVICLDTVEDEAQIRGLNCLHVFHQTCLDDWFGRFNEFCPLCHRPILPGAKLASHVRRSTADEARMNVVMML</sequence>
<evidence type="ECO:0000313" key="4">
    <source>
        <dbReference type="EMBL" id="EON67213.1"/>
    </source>
</evidence>
<keyword evidence="1" id="KW-0479">Metal-binding</keyword>
<keyword evidence="1" id="KW-0862">Zinc</keyword>
<keyword evidence="2" id="KW-0472">Membrane</keyword>
<keyword evidence="2" id="KW-0812">Transmembrane</keyword>
<evidence type="ECO:0000256" key="1">
    <source>
        <dbReference type="PROSITE-ProRule" id="PRU00175"/>
    </source>
</evidence>
<dbReference type="OrthoDB" id="8062037at2759"/>
<dbReference type="Proteomes" id="UP000016924">
    <property type="component" value="Unassembled WGS sequence"/>
</dbReference>
<evidence type="ECO:0000313" key="5">
    <source>
        <dbReference type="Proteomes" id="UP000016924"/>
    </source>
</evidence>
<keyword evidence="2" id="KW-1133">Transmembrane helix</keyword>
<accession>R7YZF4</accession>
<dbReference type="SMART" id="SM00184">
    <property type="entry name" value="RING"/>
    <property type="match status" value="1"/>
</dbReference>
<name>R7YZF4_CONA1</name>